<organism evidence="10 11">
    <name type="scientific">Calocera cornea HHB12733</name>
    <dbReference type="NCBI Taxonomy" id="1353952"/>
    <lineage>
        <taxon>Eukaryota</taxon>
        <taxon>Fungi</taxon>
        <taxon>Dikarya</taxon>
        <taxon>Basidiomycota</taxon>
        <taxon>Agaricomycotina</taxon>
        <taxon>Dacrymycetes</taxon>
        <taxon>Dacrymycetales</taxon>
        <taxon>Dacrymycetaceae</taxon>
        <taxon>Calocera</taxon>
    </lineage>
</organism>
<protein>
    <recommendedName>
        <fullName evidence="9">EXPERA domain-containing protein</fullName>
    </recommendedName>
</protein>
<proteinExistence type="inferred from homology"/>
<dbReference type="GO" id="GO:0005789">
    <property type="term" value="C:endoplasmic reticulum membrane"/>
    <property type="evidence" value="ECO:0007669"/>
    <property type="project" value="UniProtKB-SubCell"/>
</dbReference>
<keyword evidence="3 7" id="KW-0812">Transmembrane</keyword>
<evidence type="ECO:0000313" key="10">
    <source>
        <dbReference type="EMBL" id="KZT59876.1"/>
    </source>
</evidence>
<feature type="transmembrane region" description="Helical" evidence="8">
    <location>
        <begin position="105"/>
        <end position="130"/>
    </location>
</feature>
<evidence type="ECO:0000256" key="2">
    <source>
        <dbReference type="ARBA" id="ARBA00009096"/>
    </source>
</evidence>
<dbReference type="PIRSF" id="PIRSF031032">
    <property type="entry name" value="TMP_97_prd"/>
    <property type="match status" value="1"/>
</dbReference>
<comment type="subcellular location">
    <subcellularLocation>
        <location evidence="1">Endoplasmic reticulum membrane</location>
        <topology evidence="1">Multi-pass membrane protein</topology>
    </subcellularLocation>
</comment>
<dbReference type="InterPro" id="IPR033118">
    <property type="entry name" value="EXPERA"/>
</dbReference>
<dbReference type="STRING" id="1353952.A0A165HXI8"/>
<dbReference type="PROSITE" id="PS51751">
    <property type="entry name" value="EXPERA"/>
    <property type="match status" value="1"/>
</dbReference>
<keyword evidence="4" id="KW-0256">Endoplasmic reticulum</keyword>
<keyword evidence="11" id="KW-1185">Reference proteome</keyword>
<evidence type="ECO:0000256" key="7">
    <source>
        <dbReference type="PROSITE-ProRule" id="PRU01087"/>
    </source>
</evidence>
<name>A0A165HXI8_9BASI</name>
<evidence type="ECO:0000256" key="1">
    <source>
        <dbReference type="ARBA" id="ARBA00004477"/>
    </source>
</evidence>
<accession>A0A165HXI8</accession>
<evidence type="ECO:0000256" key="8">
    <source>
        <dbReference type="SAM" id="Phobius"/>
    </source>
</evidence>
<keyword evidence="6 7" id="KW-0472">Membrane</keyword>
<feature type="transmembrane region" description="Helical" evidence="8">
    <location>
        <begin position="151"/>
        <end position="169"/>
    </location>
</feature>
<reference evidence="10 11" key="1">
    <citation type="journal article" date="2016" name="Mol. Biol. Evol.">
        <title>Comparative Genomics of Early-Diverging Mushroom-Forming Fungi Provides Insights into the Origins of Lignocellulose Decay Capabilities.</title>
        <authorList>
            <person name="Nagy L.G."/>
            <person name="Riley R."/>
            <person name="Tritt A."/>
            <person name="Adam C."/>
            <person name="Daum C."/>
            <person name="Floudas D."/>
            <person name="Sun H."/>
            <person name="Yadav J.S."/>
            <person name="Pangilinan J."/>
            <person name="Larsson K.H."/>
            <person name="Matsuura K."/>
            <person name="Barry K."/>
            <person name="Labutti K."/>
            <person name="Kuo R."/>
            <person name="Ohm R.A."/>
            <person name="Bhattacharya S.S."/>
            <person name="Shirouzu T."/>
            <person name="Yoshinaga Y."/>
            <person name="Martin F.M."/>
            <person name="Grigoriev I.V."/>
            <person name="Hibbett D.S."/>
        </authorList>
    </citation>
    <scope>NUCLEOTIDE SEQUENCE [LARGE SCALE GENOMIC DNA]</scope>
    <source>
        <strain evidence="10 11">HHB12733</strain>
    </source>
</reference>
<evidence type="ECO:0000256" key="5">
    <source>
        <dbReference type="ARBA" id="ARBA00022989"/>
    </source>
</evidence>
<evidence type="ECO:0000256" key="6">
    <source>
        <dbReference type="ARBA" id="ARBA00023136"/>
    </source>
</evidence>
<evidence type="ECO:0000313" key="11">
    <source>
        <dbReference type="Proteomes" id="UP000076842"/>
    </source>
</evidence>
<dbReference type="EMBL" id="KV423936">
    <property type="protein sequence ID" value="KZT59876.1"/>
    <property type="molecule type" value="Genomic_DNA"/>
</dbReference>
<dbReference type="OrthoDB" id="433124at2759"/>
<keyword evidence="5 7" id="KW-1133">Transmembrane helix</keyword>
<evidence type="ECO:0000256" key="3">
    <source>
        <dbReference type="ARBA" id="ARBA00022692"/>
    </source>
</evidence>
<evidence type="ECO:0000259" key="9">
    <source>
        <dbReference type="PROSITE" id="PS51751"/>
    </source>
</evidence>
<dbReference type="PANTHER" id="PTHR31204:SF1">
    <property type="entry name" value="SIGMA INTRACELLULAR RECEPTOR 2"/>
    <property type="match status" value="1"/>
</dbReference>
<comment type="similarity">
    <text evidence="2">Belongs to the TMEM97/sigma-2 receptor family.</text>
</comment>
<dbReference type="InterPro" id="IPR051987">
    <property type="entry name" value="Sigma-2_receptor-like"/>
</dbReference>
<dbReference type="Pfam" id="PF05241">
    <property type="entry name" value="EBP"/>
    <property type="match status" value="1"/>
</dbReference>
<gene>
    <name evidence="10" type="ORF">CALCODRAFT_515787</name>
</gene>
<dbReference type="PANTHER" id="PTHR31204">
    <property type="entry name" value="SIGMA INTRACELLULAR RECEPTOR 2"/>
    <property type="match status" value="1"/>
</dbReference>
<dbReference type="AlphaFoldDB" id="A0A165HXI8"/>
<dbReference type="Proteomes" id="UP000076842">
    <property type="component" value="Unassembled WGS sequence"/>
</dbReference>
<sequence>MASTPVYKRPLDMLYFVYFTFHIPVTLSMVVQLLLPKEVLPVSIQEFQDWYLAESGDPVLLGGFGRIGQPGIFAWSTASLYNETFLQFPIFFVALYGLWKASPRINVLIAMYAAATANSIVPCIATILALPTTSDLTVKAGIISLSKAQRSMLLQSYLPMFAIATIMMVDMGWRTYKTVDAGLKSLKATEAKSS</sequence>
<feature type="domain" description="EXPERA" evidence="9">
    <location>
        <begin position="11"/>
        <end position="168"/>
    </location>
</feature>
<evidence type="ECO:0000256" key="4">
    <source>
        <dbReference type="ARBA" id="ARBA00022824"/>
    </source>
</evidence>
<dbReference type="InterPro" id="IPR016964">
    <property type="entry name" value="Sigma2_recept"/>
</dbReference>
<feature type="transmembrane region" description="Helical" evidence="8">
    <location>
        <begin position="15"/>
        <end position="35"/>
    </location>
</feature>
<dbReference type="InParanoid" id="A0A165HXI8"/>
<dbReference type="FunCoup" id="A0A165HXI8">
    <property type="interactions" value="117"/>
</dbReference>